<gene>
    <name evidence="2" type="ORF">QTG54_011102</name>
</gene>
<dbReference type="Proteomes" id="UP001224775">
    <property type="component" value="Unassembled WGS sequence"/>
</dbReference>
<name>A0AAD9DA71_9STRA</name>
<dbReference type="EMBL" id="JATAAI010000021">
    <property type="protein sequence ID" value="KAK1738433.1"/>
    <property type="molecule type" value="Genomic_DNA"/>
</dbReference>
<evidence type="ECO:0000313" key="2">
    <source>
        <dbReference type="EMBL" id="KAK1738433.1"/>
    </source>
</evidence>
<accession>A0AAD9DA71</accession>
<evidence type="ECO:0000256" key="1">
    <source>
        <dbReference type="SAM" id="MobiDB-lite"/>
    </source>
</evidence>
<sequence>MTSLQSTPTKPSAPTFETTRFIHKFGYHLARQLLGTSSVNNCLREADESLQRIDGRQKNQTHTFRANWRGPATKFPWMLAQSQANDSSWRVDGKVIPESLFVDVTFDFLVFPYEVTEEGRTSFCHVVKSHEWEQDDCDKDKSESPSLISAEEKRLLSLSVAIRLGAFIAVPDNKETISSGKDDKYRYYYQRGNPLTGPDVYEHCRGIDIVPEEMDASQIADIIAKALSNDDGRVVIELNDVNASTAAASISIFPLSQSLDTTNDNSKKKWYWKLELHHQELEGKGTLPLKTYDHTHVFSKAYDDQNWGTPIDHSVLDTFLLNNQGQRCVPIPANVAKLVWDEFDPALLESLKEPVKPSPRKPVVVNPYAKKPSPPKAEEENKRDGNTKPKVRKASPVKKDTALFAKGKRTTVAGQKRKKPKFTIGPPK</sequence>
<dbReference type="AlphaFoldDB" id="A0AAD9DA71"/>
<evidence type="ECO:0000313" key="3">
    <source>
        <dbReference type="Proteomes" id="UP001224775"/>
    </source>
</evidence>
<keyword evidence="3" id="KW-1185">Reference proteome</keyword>
<proteinExistence type="predicted"/>
<feature type="compositionally biased region" description="Basic and acidic residues" evidence="1">
    <location>
        <begin position="376"/>
        <end position="387"/>
    </location>
</feature>
<comment type="caution">
    <text evidence="2">The sequence shown here is derived from an EMBL/GenBank/DDBJ whole genome shotgun (WGS) entry which is preliminary data.</text>
</comment>
<reference evidence="2" key="1">
    <citation type="submission" date="2023-06" db="EMBL/GenBank/DDBJ databases">
        <title>Survivors Of The Sea: Transcriptome response of Skeletonema marinoi to long-term dormancy.</title>
        <authorList>
            <person name="Pinder M.I.M."/>
            <person name="Kourtchenko O."/>
            <person name="Robertson E.K."/>
            <person name="Larsson T."/>
            <person name="Maumus F."/>
            <person name="Osuna-Cruz C.M."/>
            <person name="Vancaester E."/>
            <person name="Stenow R."/>
            <person name="Vandepoele K."/>
            <person name="Ploug H."/>
            <person name="Bruchert V."/>
            <person name="Godhe A."/>
            <person name="Topel M."/>
        </authorList>
    </citation>
    <scope>NUCLEOTIDE SEQUENCE</scope>
    <source>
        <strain evidence="2">R05AC</strain>
    </source>
</reference>
<protein>
    <submittedName>
        <fullName evidence="2">Uncharacterized protein</fullName>
    </submittedName>
</protein>
<feature type="region of interest" description="Disordered" evidence="1">
    <location>
        <begin position="353"/>
        <end position="428"/>
    </location>
</feature>
<organism evidence="2 3">
    <name type="scientific">Skeletonema marinoi</name>
    <dbReference type="NCBI Taxonomy" id="267567"/>
    <lineage>
        <taxon>Eukaryota</taxon>
        <taxon>Sar</taxon>
        <taxon>Stramenopiles</taxon>
        <taxon>Ochrophyta</taxon>
        <taxon>Bacillariophyta</taxon>
        <taxon>Coscinodiscophyceae</taxon>
        <taxon>Thalassiosirophycidae</taxon>
        <taxon>Thalassiosirales</taxon>
        <taxon>Skeletonemataceae</taxon>
        <taxon>Skeletonema</taxon>
        <taxon>Skeletonema marinoi-dohrnii complex</taxon>
    </lineage>
</organism>